<evidence type="ECO:0000313" key="1">
    <source>
        <dbReference type="EMBL" id="EER45831.1"/>
    </source>
</evidence>
<dbReference type="AlphaFoldDB" id="C6H4H1"/>
<protein>
    <submittedName>
        <fullName evidence="1">Uncharacterized protein</fullName>
    </submittedName>
</protein>
<dbReference type="EMBL" id="GG692419">
    <property type="protein sequence ID" value="EER45831.1"/>
    <property type="molecule type" value="Genomic_DNA"/>
</dbReference>
<sequence>MANSCDSAHLPFSWGLQVLESAVACRILRLATRTNNADAESPPGAICWAMQTGQTSPIQPVRHAVLLRWGQLVSFPGRALLDPICRPFVLLPSGGIFTLFCCGGSMVAGTFWGDTTGETAASLNEEDLVQRW</sequence>
<accession>C6H4H1</accession>
<gene>
    <name evidence="1" type="ORF">HCDG_01410</name>
</gene>
<dbReference type="Proteomes" id="UP000002624">
    <property type="component" value="Unassembled WGS sequence"/>
</dbReference>
<evidence type="ECO:0000313" key="2">
    <source>
        <dbReference type="Proteomes" id="UP000002624"/>
    </source>
</evidence>
<dbReference type="VEuPathDB" id="FungiDB:HCDG_01410"/>
<name>C6H4H1_AJECH</name>
<reference evidence="2" key="1">
    <citation type="submission" date="2009-05" db="EMBL/GenBank/DDBJ databases">
        <title>The genome sequence of Ajellomyces capsulatus strain H143.</title>
        <authorList>
            <person name="Champion M."/>
            <person name="Cuomo C.A."/>
            <person name="Ma L.-J."/>
            <person name="Henn M.R."/>
            <person name="Sil A."/>
            <person name="Goldman B."/>
            <person name="Young S.K."/>
            <person name="Kodira C.D."/>
            <person name="Zeng Q."/>
            <person name="Koehrsen M."/>
            <person name="Alvarado L."/>
            <person name="Berlin A.M."/>
            <person name="Borenstein D."/>
            <person name="Chen Z."/>
            <person name="Engels R."/>
            <person name="Freedman E."/>
            <person name="Gellesch M."/>
            <person name="Goldberg J."/>
            <person name="Griggs A."/>
            <person name="Gujja S."/>
            <person name="Heiman D.I."/>
            <person name="Hepburn T.A."/>
            <person name="Howarth C."/>
            <person name="Jen D."/>
            <person name="Larson L."/>
            <person name="Lewis B."/>
            <person name="Mehta T."/>
            <person name="Park D."/>
            <person name="Pearson M."/>
            <person name="Roberts A."/>
            <person name="Saif S."/>
            <person name="Shea T.D."/>
            <person name="Shenoy N."/>
            <person name="Sisk P."/>
            <person name="Stolte C."/>
            <person name="Sykes S."/>
            <person name="Walk T."/>
            <person name="White J."/>
            <person name="Yandava C."/>
            <person name="Klein B."/>
            <person name="McEwen J.G."/>
            <person name="Puccia R."/>
            <person name="Goldman G.H."/>
            <person name="Felipe M.S."/>
            <person name="Nino-Vega G."/>
            <person name="San-Blas G."/>
            <person name="Taylor J.W."/>
            <person name="Mendoza L."/>
            <person name="Galagan J.E."/>
            <person name="Nusbaum C."/>
            <person name="Birren B.W."/>
        </authorList>
    </citation>
    <scope>NUCLEOTIDE SEQUENCE [LARGE SCALE GENOMIC DNA]</scope>
    <source>
        <strain evidence="2">H143</strain>
    </source>
</reference>
<organism evidence="1 2">
    <name type="scientific">Ajellomyces capsulatus (strain H143)</name>
    <name type="common">Darling's disease fungus</name>
    <name type="synonym">Histoplasma capsulatum</name>
    <dbReference type="NCBI Taxonomy" id="544712"/>
    <lineage>
        <taxon>Eukaryota</taxon>
        <taxon>Fungi</taxon>
        <taxon>Dikarya</taxon>
        <taxon>Ascomycota</taxon>
        <taxon>Pezizomycotina</taxon>
        <taxon>Eurotiomycetes</taxon>
        <taxon>Eurotiomycetidae</taxon>
        <taxon>Onygenales</taxon>
        <taxon>Ajellomycetaceae</taxon>
        <taxon>Histoplasma</taxon>
    </lineage>
</organism>
<dbReference type="HOGENOM" id="CLU_1916477_0_0_1"/>
<proteinExistence type="predicted"/>